<dbReference type="Gene3D" id="2.60.120.260">
    <property type="entry name" value="Galactose-binding domain-like"/>
    <property type="match status" value="1"/>
</dbReference>
<comment type="caution">
    <text evidence="3">The sequence shown here is derived from an EMBL/GenBank/DDBJ whole genome shotgun (WGS) entry which is preliminary data.</text>
</comment>
<dbReference type="InterPro" id="IPR000421">
    <property type="entry name" value="FA58C"/>
</dbReference>
<evidence type="ECO:0000259" key="2">
    <source>
        <dbReference type="PROSITE" id="PS50022"/>
    </source>
</evidence>
<feature type="domain" description="F5/8 type C" evidence="2">
    <location>
        <begin position="16"/>
        <end position="171"/>
    </location>
</feature>
<sequence length="171" mass="18850">MTVRRPLGILLGVLFLLTASAGVASAADRNYAPDGEATASSTFPGYAAAKVNDGDPATTLGAAHSWCNNALVDYPPLDPQWVQVELDRPRDVRRIVVFTTDGYELRDFDLQILFEDESDYETVETVTGNQATSVEFADRRRDVVGVRVLAKHGPDHQPGHVRVNEIQVWNR</sequence>
<gene>
    <name evidence="3" type="ORF">F4559_004613</name>
</gene>
<dbReference type="Proteomes" id="UP000542674">
    <property type="component" value="Unassembled WGS sequence"/>
</dbReference>
<name>A0A7W7T632_9PSEU</name>
<organism evidence="3 4">
    <name type="scientific">Saccharothrix violaceirubra</name>
    <dbReference type="NCBI Taxonomy" id="413306"/>
    <lineage>
        <taxon>Bacteria</taxon>
        <taxon>Bacillati</taxon>
        <taxon>Actinomycetota</taxon>
        <taxon>Actinomycetes</taxon>
        <taxon>Pseudonocardiales</taxon>
        <taxon>Pseudonocardiaceae</taxon>
        <taxon>Saccharothrix</taxon>
    </lineage>
</organism>
<reference evidence="3 4" key="1">
    <citation type="submission" date="2020-08" db="EMBL/GenBank/DDBJ databases">
        <title>Sequencing the genomes of 1000 actinobacteria strains.</title>
        <authorList>
            <person name="Klenk H.-P."/>
        </authorList>
    </citation>
    <scope>NUCLEOTIDE SEQUENCE [LARGE SCALE GENOMIC DNA]</scope>
    <source>
        <strain evidence="3 4">DSM 45084</strain>
    </source>
</reference>
<dbReference type="RefSeq" id="WP_184671802.1">
    <property type="nucleotide sequence ID" value="NZ_BAABAI010000009.1"/>
</dbReference>
<evidence type="ECO:0000313" key="3">
    <source>
        <dbReference type="EMBL" id="MBB4967254.1"/>
    </source>
</evidence>
<dbReference type="PROSITE" id="PS50022">
    <property type="entry name" value="FA58C_3"/>
    <property type="match status" value="1"/>
</dbReference>
<evidence type="ECO:0000256" key="1">
    <source>
        <dbReference type="SAM" id="SignalP"/>
    </source>
</evidence>
<dbReference type="InterPro" id="IPR008979">
    <property type="entry name" value="Galactose-bd-like_sf"/>
</dbReference>
<feature type="signal peptide" evidence="1">
    <location>
        <begin position="1"/>
        <end position="26"/>
    </location>
</feature>
<dbReference type="SUPFAM" id="SSF49785">
    <property type="entry name" value="Galactose-binding domain-like"/>
    <property type="match status" value="1"/>
</dbReference>
<evidence type="ECO:0000313" key="4">
    <source>
        <dbReference type="Proteomes" id="UP000542674"/>
    </source>
</evidence>
<keyword evidence="1" id="KW-0732">Signal</keyword>
<dbReference type="Pfam" id="PF00754">
    <property type="entry name" value="F5_F8_type_C"/>
    <property type="match status" value="1"/>
</dbReference>
<feature type="chain" id="PRO_5030818912" description="F5/8 type C domain-containing protein" evidence="1">
    <location>
        <begin position="27"/>
        <end position="171"/>
    </location>
</feature>
<protein>
    <recommendedName>
        <fullName evidence="2">F5/8 type C domain-containing protein</fullName>
    </recommendedName>
</protein>
<keyword evidence="4" id="KW-1185">Reference proteome</keyword>
<dbReference type="EMBL" id="JACHJS010000001">
    <property type="protein sequence ID" value="MBB4967254.1"/>
    <property type="molecule type" value="Genomic_DNA"/>
</dbReference>
<dbReference type="AlphaFoldDB" id="A0A7W7T632"/>
<proteinExistence type="predicted"/>
<accession>A0A7W7T632</accession>